<dbReference type="GO" id="GO:1990414">
    <property type="term" value="P:replication-born double-strand break repair via sister chromatid exchange"/>
    <property type="evidence" value="ECO:0007669"/>
    <property type="project" value="TreeGrafter"/>
</dbReference>
<gene>
    <name evidence="4" type="ORF">MYAM1_001853</name>
</gene>
<feature type="region of interest" description="Disordered" evidence="3">
    <location>
        <begin position="1"/>
        <end position="31"/>
    </location>
</feature>
<dbReference type="GO" id="GO:0005634">
    <property type="term" value="C:nucleus"/>
    <property type="evidence" value="ECO:0007669"/>
    <property type="project" value="TreeGrafter"/>
</dbReference>
<sequence length="119" mass="12889">MLVVPLEAEEPRREKSVNEGKGGAVSSDDCKGTLSDTTLPLYANVSDNVQRDLGRIYQAVREARRIAVVCGAGISVSSPANIPDFRSTTGLFTKLKQQYPDAGLSSGKDLFDARLFQVR</sequence>
<dbReference type="GO" id="GO:0000122">
    <property type="term" value="P:negative regulation of transcription by RNA polymerase II"/>
    <property type="evidence" value="ECO:0007669"/>
    <property type="project" value="TreeGrafter"/>
</dbReference>
<protein>
    <recommendedName>
        <fullName evidence="6">Deacetylase sirtuin-type domain-containing protein</fullName>
    </recommendedName>
</protein>
<dbReference type="SUPFAM" id="SSF52467">
    <property type="entry name" value="DHS-like NAD/FAD-binding domain"/>
    <property type="match status" value="1"/>
</dbReference>
<evidence type="ECO:0008006" key="6">
    <source>
        <dbReference type="Google" id="ProtNLM"/>
    </source>
</evidence>
<dbReference type="InterPro" id="IPR029035">
    <property type="entry name" value="DHS-like_NAD/FAD-binding_dom"/>
</dbReference>
<dbReference type="Gene3D" id="3.30.1600.10">
    <property type="entry name" value="SIR2/SIRT2 'Small Domain"/>
    <property type="match status" value="1"/>
</dbReference>
<evidence type="ECO:0000313" key="4">
    <source>
        <dbReference type="EMBL" id="WFC99115.1"/>
    </source>
</evidence>
<accession>A0AAJ6CHA2</accession>
<reference evidence="4 5" key="1">
    <citation type="submission" date="2023-03" db="EMBL/GenBank/DDBJ databases">
        <title>Mating type loci evolution in Malassezia.</title>
        <authorList>
            <person name="Coelho M.A."/>
        </authorList>
    </citation>
    <scope>NUCLEOTIDE SEQUENCE [LARGE SCALE GENOMIC DNA]</scope>
    <source>
        <strain evidence="4 5">CBS 9725</strain>
    </source>
</reference>
<dbReference type="GO" id="GO:0006282">
    <property type="term" value="P:regulation of DNA repair"/>
    <property type="evidence" value="ECO:0007669"/>
    <property type="project" value="TreeGrafter"/>
</dbReference>
<dbReference type="Gene3D" id="3.40.50.1220">
    <property type="entry name" value="TPP-binding domain"/>
    <property type="match status" value="1"/>
</dbReference>
<evidence type="ECO:0000256" key="3">
    <source>
        <dbReference type="SAM" id="MobiDB-lite"/>
    </source>
</evidence>
<dbReference type="GO" id="GO:0070403">
    <property type="term" value="F:NAD+ binding"/>
    <property type="evidence" value="ECO:0007669"/>
    <property type="project" value="TreeGrafter"/>
</dbReference>
<dbReference type="GO" id="GO:0031508">
    <property type="term" value="P:pericentric heterochromatin formation"/>
    <property type="evidence" value="ECO:0007669"/>
    <property type="project" value="TreeGrafter"/>
</dbReference>
<comment type="subcellular location">
    <subcellularLocation>
        <location evidence="1">Mitochondrion</location>
    </subcellularLocation>
</comment>
<proteinExistence type="predicted"/>
<dbReference type="EMBL" id="CP119944">
    <property type="protein sequence ID" value="WFC99115.1"/>
    <property type="molecule type" value="Genomic_DNA"/>
</dbReference>
<feature type="compositionally biased region" description="Basic and acidic residues" evidence="3">
    <location>
        <begin position="9"/>
        <end position="18"/>
    </location>
</feature>
<keyword evidence="2" id="KW-0808">Transferase</keyword>
<organism evidence="4 5">
    <name type="scientific">Malassezia yamatoensis</name>
    <dbReference type="NCBI Taxonomy" id="253288"/>
    <lineage>
        <taxon>Eukaryota</taxon>
        <taxon>Fungi</taxon>
        <taxon>Dikarya</taxon>
        <taxon>Basidiomycota</taxon>
        <taxon>Ustilaginomycotina</taxon>
        <taxon>Malasseziomycetes</taxon>
        <taxon>Malasseziales</taxon>
        <taxon>Malasseziaceae</taxon>
        <taxon>Malassezia</taxon>
    </lineage>
</organism>
<dbReference type="GO" id="GO:0017136">
    <property type="term" value="F:histone deacetylase activity, NAD-dependent"/>
    <property type="evidence" value="ECO:0007669"/>
    <property type="project" value="TreeGrafter"/>
</dbReference>
<dbReference type="Proteomes" id="UP001219567">
    <property type="component" value="Chromosome 2"/>
</dbReference>
<dbReference type="PANTHER" id="PTHR11085">
    <property type="entry name" value="NAD-DEPENDENT PROTEIN DEACYLASE SIRTUIN-5, MITOCHONDRIAL-RELATED"/>
    <property type="match status" value="1"/>
</dbReference>
<dbReference type="AlphaFoldDB" id="A0AAJ6CHA2"/>
<dbReference type="InterPro" id="IPR050134">
    <property type="entry name" value="NAD-dep_sirtuin_deacylases"/>
</dbReference>
<name>A0AAJ6CHA2_9BASI</name>
<dbReference type="GO" id="GO:0031934">
    <property type="term" value="C:mating-type region heterochromatin"/>
    <property type="evidence" value="ECO:0007669"/>
    <property type="project" value="TreeGrafter"/>
</dbReference>
<dbReference type="GO" id="GO:0005739">
    <property type="term" value="C:mitochondrion"/>
    <property type="evidence" value="ECO:0007669"/>
    <property type="project" value="UniProtKB-SubCell"/>
</dbReference>
<evidence type="ECO:0000313" key="5">
    <source>
        <dbReference type="Proteomes" id="UP001219567"/>
    </source>
</evidence>
<evidence type="ECO:0000256" key="1">
    <source>
        <dbReference type="ARBA" id="ARBA00004173"/>
    </source>
</evidence>
<dbReference type="PANTHER" id="PTHR11085:SF15">
    <property type="entry name" value="NAD-DEPENDENT HISTONE DEACETYLASE HST4"/>
    <property type="match status" value="1"/>
</dbReference>
<dbReference type="InterPro" id="IPR026591">
    <property type="entry name" value="Sirtuin_cat_small_dom_sf"/>
</dbReference>
<evidence type="ECO:0000256" key="2">
    <source>
        <dbReference type="ARBA" id="ARBA00022679"/>
    </source>
</evidence>
<keyword evidence="5" id="KW-1185">Reference proteome</keyword>